<feature type="region of interest" description="Disordered" evidence="1">
    <location>
        <begin position="68"/>
        <end position="118"/>
    </location>
</feature>
<proteinExistence type="predicted"/>
<feature type="domain" description="SPOR" evidence="3">
    <location>
        <begin position="255"/>
        <end position="331"/>
    </location>
</feature>
<feature type="region of interest" description="Disordered" evidence="1">
    <location>
        <begin position="236"/>
        <end position="257"/>
    </location>
</feature>
<feature type="compositionally biased region" description="Low complexity" evidence="1">
    <location>
        <begin position="70"/>
        <end position="81"/>
    </location>
</feature>
<evidence type="ECO:0000313" key="4">
    <source>
        <dbReference type="EMBL" id="GAB0056877.1"/>
    </source>
</evidence>
<feature type="compositionally biased region" description="Basic and acidic residues" evidence="1">
    <location>
        <begin position="146"/>
        <end position="194"/>
    </location>
</feature>
<dbReference type="PROSITE" id="PS51724">
    <property type="entry name" value="SPOR"/>
    <property type="match status" value="1"/>
</dbReference>
<evidence type="ECO:0000256" key="2">
    <source>
        <dbReference type="SAM" id="Phobius"/>
    </source>
</evidence>
<gene>
    <name evidence="4" type="ORF">SIID45300_01192</name>
</gene>
<keyword evidence="2" id="KW-0812">Transmembrane</keyword>
<dbReference type="RefSeq" id="WP_420904597.1">
    <property type="nucleotide sequence ID" value="NZ_BAAFGK010000004.1"/>
</dbReference>
<keyword evidence="2" id="KW-0472">Membrane</keyword>
<evidence type="ECO:0000313" key="5">
    <source>
        <dbReference type="Proteomes" id="UP001628193"/>
    </source>
</evidence>
<organism evidence="4 5">
    <name type="scientific">Candidatus Magnetaquiglobus chichijimensis</name>
    <dbReference type="NCBI Taxonomy" id="3141448"/>
    <lineage>
        <taxon>Bacteria</taxon>
        <taxon>Pseudomonadati</taxon>
        <taxon>Pseudomonadota</taxon>
        <taxon>Magnetococcia</taxon>
        <taxon>Magnetococcales</taxon>
        <taxon>Candidatus Magnetaquicoccaceae</taxon>
        <taxon>Candidatus Magnetaquiglobus</taxon>
    </lineage>
</organism>
<reference evidence="4 5" key="1">
    <citation type="submission" date="2024-05" db="EMBL/GenBank/DDBJ databases">
        <authorList>
            <consortium name="Candidatus Magnetaquicoccaceae bacterium FCR-1 genome sequencing consortium"/>
            <person name="Shimoshige H."/>
            <person name="Shimamura S."/>
            <person name="Taoka A."/>
            <person name="Kobayashi H."/>
            <person name="Maekawa T."/>
        </authorList>
    </citation>
    <scope>NUCLEOTIDE SEQUENCE [LARGE SCALE GENOMIC DNA]</scope>
    <source>
        <strain evidence="4 5">FCR-1</strain>
    </source>
</reference>
<reference evidence="4 5" key="2">
    <citation type="submission" date="2024-09" db="EMBL/GenBank/DDBJ databases">
        <title>Draft genome sequence of Candidatus Magnetaquicoccaceae bacterium FCR-1.</title>
        <authorList>
            <person name="Shimoshige H."/>
            <person name="Shimamura S."/>
            <person name="Taoka A."/>
            <person name="Kobayashi H."/>
            <person name="Maekawa T."/>
        </authorList>
    </citation>
    <scope>NUCLEOTIDE SEQUENCE [LARGE SCALE GENOMIC DNA]</scope>
    <source>
        <strain evidence="4 5">FCR-1</strain>
    </source>
</reference>
<comment type="caution">
    <text evidence="4">The sequence shown here is derived from an EMBL/GenBank/DDBJ whole genome shotgun (WGS) entry which is preliminary data.</text>
</comment>
<keyword evidence="2" id="KW-1133">Transmembrane helix</keyword>
<feature type="region of interest" description="Disordered" evidence="1">
    <location>
        <begin position="140"/>
        <end position="212"/>
    </location>
</feature>
<protein>
    <recommendedName>
        <fullName evidence="3">SPOR domain-containing protein</fullName>
    </recommendedName>
</protein>
<dbReference type="EMBL" id="BAAFGK010000004">
    <property type="protein sequence ID" value="GAB0056877.1"/>
    <property type="molecule type" value="Genomic_DNA"/>
</dbReference>
<name>A0ABQ0C7L3_9PROT</name>
<feature type="compositionally biased region" description="Basic and acidic residues" evidence="1">
    <location>
        <begin position="84"/>
        <end position="100"/>
    </location>
</feature>
<feature type="transmembrane region" description="Helical" evidence="2">
    <location>
        <begin position="20"/>
        <end position="39"/>
    </location>
</feature>
<dbReference type="InterPro" id="IPR036680">
    <property type="entry name" value="SPOR-like_sf"/>
</dbReference>
<evidence type="ECO:0000259" key="3">
    <source>
        <dbReference type="PROSITE" id="PS51724"/>
    </source>
</evidence>
<dbReference type="SUPFAM" id="SSF110997">
    <property type="entry name" value="Sporulation related repeat"/>
    <property type="match status" value="1"/>
</dbReference>
<evidence type="ECO:0000256" key="1">
    <source>
        <dbReference type="SAM" id="MobiDB-lite"/>
    </source>
</evidence>
<dbReference type="Gene3D" id="3.30.70.1070">
    <property type="entry name" value="Sporulation related repeat"/>
    <property type="match status" value="1"/>
</dbReference>
<dbReference type="InterPro" id="IPR007730">
    <property type="entry name" value="SPOR-like_dom"/>
</dbReference>
<keyword evidence="5" id="KW-1185">Reference proteome</keyword>
<accession>A0ABQ0C7L3</accession>
<dbReference type="Pfam" id="PF05036">
    <property type="entry name" value="SPOR"/>
    <property type="match status" value="1"/>
</dbReference>
<dbReference type="Proteomes" id="UP001628193">
    <property type="component" value="Unassembled WGS sequence"/>
</dbReference>
<sequence length="334" mass="36115">MNPRYPTTRQFRRHRNERKLGRPLLALGLLAGVGLYWIFSGPSTPKRQPEMASVAETRALEEEIAAHLKTTQTAPTTAAPASETGRKEALPDNPENRRAAVIDSPSLTDPTGRLDAPETLPVVDPIIKDPARVAALKNLAAAPARKSAEESRSKSKDAAKTGDGKSGDGKSGDAAREPVVVHEVKKESHPKEEGGMPSAPADLPPKSKPPDLDMTFYRELPKRKVVVPLEEPLDQAGKPVATTAEAKPSQTEKNNGRPGAYVVQLAVFNDSQRASAMVADLQRRGVPAKVVKSKEGTLYRVRLGPFPTQAEANRMMNQWKLGGQSALIFQDHEG</sequence>